<dbReference type="RefSeq" id="WP_273440727.1">
    <property type="nucleotide sequence ID" value="NZ_PKUN01000027.1"/>
</dbReference>
<dbReference type="EMBL" id="PKUN01000027">
    <property type="protein sequence ID" value="PLX60233.1"/>
    <property type="molecule type" value="Genomic_DNA"/>
</dbReference>
<gene>
    <name evidence="1" type="ORF">C0630_17065</name>
</gene>
<sequence>METNCKEHFSSLNDQFGKVIEDSFSSGLGPKLVELFQFSDDLNIWSELLKDGTDCTILISAIQEFELGFQAVVSGQYRYSFIAQRYFLEQICRFIYLSTNELHLRHWKLGLRDISWGSLVDKENGIFSKVFIRAFYSEVESEGDHLVTIASKLYRESSEFIHGNFNKIEELPNSIEFNSSLLERWVDFMETSKFVALFLLFMRFSKDIENHDISKVEEMAKEELGGIVEFNLLFTS</sequence>
<evidence type="ECO:0000313" key="1">
    <source>
        <dbReference type="EMBL" id="PLX60233.1"/>
    </source>
</evidence>
<evidence type="ECO:0000313" key="2">
    <source>
        <dbReference type="Proteomes" id="UP000235015"/>
    </source>
</evidence>
<dbReference type="AlphaFoldDB" id="A0A2N6CSZ9"/>
<accession>A0A2N6CSZ9</accession>
<organism evidence="1 2">
    <name type="scientific">Sedimenticola selenatireducens</name>
    <dbReference type="NCBI Taxonomy" id="191960"/>
    <lineage>
        <taxon>Bacteria</taxon>
        <taxon>Pseudomonadati</taxon>
        <taxon>Pseudomonadota</taxon>
        <taxon>Gammaproteobacteria</taxon>
        <taxon>Chromatiales</taxon>
        <taxon>Sedimenticolaceae</taxon>
        <taxon>Sedimenticola</taxon>
    </lineage>
</organism>
<reference evidence="1 2" key="1">
    <citation type="submission" date="2017-11" db="EMBL/GenBank/DDBJ databases">
        <title>Genome-resolved metagenomics identifies genetic mobility, metabolic interactions, and unexpected diversity in perchlorate-reducing communities.</title>
        <authorList>
            <person name="Barnum T.P."/>
            <person name="Figueroa I.A."/>
            <person name="Carlstrom C.I."/>
            <person name="Lucas L.N."/>
            <person name="Engelbrektson A.L."/>
            <person name="Coates J.D."/>
        </authorList>
    </citation>
    <scope>NUCLEOTIDE SEQUENCE [LARGE SCALE GENOMIC DNA]</scope>
    <source>
        <strain evidence="1">BM301</strain>
    </source>
</reference>
<dbReference type="Proteomes" id="UP000235015">
    <property type="component" value="Unassembled WGS sequence"/>
</dbReference>
<name>A0A2N6CSZ9_9GAMM</name>
<comment type="caution">
    <text evidence="1">The sequence shown here is derived from an EMBL/GenBank/DDBJ whole genome shotgun (WGS) entry which is preliminary data.</text>
</comment>
<proteinExistence type="predicted"/>
<protein>
    <submittedName>
        <fullName evidence="1">Uncharacterized protein</fullName>
    </submittedName>
</protein>